<dbReference type="PANTHER" id="PTHR43098:SF3">
    <property type="entry name" value="L-ORNITHINE N(5)-MONOOXYGENASE-RELATED"/>
    <property type="match status" value="1"/>
</dbReference>
<dbReference type="InterPro" id="IPR050775">
    <property type="entry name" value="FAD-binding_Monooxygenases"/>
</dbReference>
<comment type="similarity">
    <text evidence="2">Belongs to the FAD-binding monooxygenase family.</text>
</comment>
<dbReference type="PANTHER" id="PTHR43098">
    <property type="entry name" value="L-ORNITHINE N(5)-MONOOXYGENASE-RELATED"/>
    <property type="match status" value="1"/>
</dbReference>
<evidence type="ECO:0000256" key="4">
    <source>
        <dbReference type="ARBA" id="ARBA00022827"/>
    </source>
</evidence>
<proteinExistence type="inferred from homology"/>
<dbReference type="SUPFAM" id="SSF51905">
    <property type="entry name" value="FAD/NAD(P)-binding domain"/>
    <property type="match status" value="3"/>
</dbReference>
<comment type="cofactor">
    <cofactor evidence="1">
        <name>FAD</name>
        <dbReference type="ChEBI" id="CHEBI:57692"/>
    </cofactor>
</comment>
<name>A0ABP7YVV8_9ACTN</name>
<protein>
    <submittedName>
        <fullName evidence="9">NAD(P)/FAD-dependent oxidoreductase</fullName>
    </submittedName>
</protein>
<dbReference type="InterPro" id="IPR036188">
    <property type="entry name" value="FAD/NAD-bd_sf"/>
</dbReference>
<evidence type="ECO:0000256" key="6">
    <source>
        <dbReference type="ARBA" id="ARBA00023002"/>
    </source>
</evidence>
<evidence type="ECO:0000256" key="2">
    <source>
        <dbReference type="ARBA" id="ARBA00010139"/>
    </source>
</evidence>
<evidence type="ECO:0000256" key="7">
    <source>
        <dbReference type="ARBA" id="ARBA00023033"/>
    </source>
</evidence>
<evidence type="ECO:0000313" key="10">
    <source>
        <dbReference type="Proteomes" id="UP001500266"/>
    </source>
</evidence>
<evidence type="ECO:0000256" key="1">
    <source>
        <dbReference type="ARBA" id="ARBA00001974"/>
    </source>
</evidence>
<keyword evidence="10" id="KW-1185">Reference proteome</keyword>
<evidence type="ECO:0000256" key="3">
    <source>
        <dbReference type="ARBA" id="ARBA00022630"/>
    </source>
</evidence>
<feature type="domain" description="FAD/NAD(P)-binding" evidence="8">
    <location>
        <begin position="19"/>
        <end position="232"/>
    </location>
</feature>
<dbReference type="Gene3D" id="3.50.50.60">
    <property type="entry name" value="FAD/NAD(P)-binding domain"/>
    <property type="match status" value="2"/>
</dbReference>
<reference evidence="10" key="1">
    <citation type="journal article" date="2019" name="Int. J. Syst. Evol. Microbiol.">
        <title>The Global Catalogue of Microorganisms (GCM) 10K type strain sequencing project: providing services to taxonomists for standard genome sequencing and annotation.</title>
        <authorList>
            <consortium name="The Broad Institute Genomics Platform"/>
            <consortium name="The Broad Institute Genome Sequencing Center for Infectious Disease"/>
            <person name="Wu L."/>
            <person name="Ma J."/>
        </authorList>
    </citation>
    <scope>NUCLEOTIDE SEQUENCE [LARGE SCALE GENOMIC DNA]</scope>
    <source>
        <strain evidence="10">JCM 17316</strain>
    </source>
</reference>
<dbReference type="Pfam" id="PF07992">
    <property type="entry name" value="Pyr_redox_2"/>
    <property type="match status" value="1"/>
</dbReference>
<gene>
    <name evidence="9" type="ORF">GCM10022416_30760</name>
</gene>
<keyword evidence="4" id="KW-0274">FAD</keyword>
<comment type="caution">
    <text evidence="9">The sequence shown here is derived from an EMBL/GenBank/DDBJ whole genome shotgun (WGS) entry which is preliminary data.</text>
</comment>
<keyword evidence="6" id="KW-0560">Oxidoreductase</keyword>
<keyword evidence="7" id="KW-0503">Monooxygenase</keyword>
<dbReference type="Proteomes" id="UP001500266">
    <property type="component" value="Unassembled WGS sequence"/>
</dbReference>
<sequence length="546" mass="61132">MSTPTASHERPGPPPGELDVLVVGAGFAGLYALYRLRALGHRVHAVEAAGDVGGVWYWNRYPGARCDIESVDYCYSFSDELIQEWDWTERYPSQPEILRYINHVADRFDLRRDITFRTRVTALTFDEEAGAWTAVTDHGDRVTARHVIMATGQLSVAKPPEIEGVGDFAGDSHHTGDWPHDGVDFTGKRVGVIGTGSSGVQVIPQIARQAAHLTVFQRTPHYIVPAVNRPLDPGYVADLKSRFAEYREQARNHPGGTHRVLHEDLAVEADPEELRARLEEYWRRGGPDIQAAYRDITRDPEANELAAEFVRSKIREIVRDPWVAERLTPRGYPFGSKRLVLEIGYYETFNRDNVRLVDVRETPIERIEPEGVRTGGPHPQLHRLEVLVFATGFDALTGAVLKIDIRGRGGRSLRDKWSAGPRTYLGLATHGFPNLFFMAGPGSPSVLSNVLVSIEQHVEWVADHLEYLRKNGLTRSEAVLEKEDAWVEHVNEVAAQTLYPRGNSWYLGANVPGKPRVFMPYAGGVGRYRRICADVAARDYDGFALS</sequence>
<dbReference type="InterPro" id="IPR023753">
    <property type="entry name" value="FAD/NAD-binding_dom"/>
</dbReference>
<accession>A0ABP7YVV8</accession>
<keyword evidence="5" id="KW-0521">NADP</keyword>
<dbReference type="PRINTS" id="PR00411">
    <property type="entry name" value="PNDRDTASEI"/>
</dbReference>
<dbReference type="EMBL" id="BAABDO010000040">
    <property type="protein sequence ID" value="GAA4142119.1"/>
    <property type="molecule type" value="Genomic_DNA"/>
</dbReference>
<keyword evidence="3" id="KW-0285">Flavoprotein</keyword>
<evidence type="ECO:0000259" key="8">
    <source>
        <dbReference type="Pfam" id="PF07992"/>
    </source>
</evidence>
<dbReference type="RefSeq" id="WP_345021916.1">
    <property type="nucleotide sequence ID" value="NZ_BAABDO010000040.1"/>
</dbReference>
<organism evidence="9 10">
    <name type="scientific">Actinomadura keratinilytica</name>
    <dbReference type="NCBI Taxonomy" id="547461"/>
    <lineage>
        <taxon>Bacteria</taxon>
        <taxon>Bacillati</taxon>
        <taxon>Actinomycetota</taxon>
        <taxon>Actinomycetes</taxon>
        <taxon>Streptosporangiales</taxon>
        <taxon>Thermomonosporaceae</taxon>
        <taxon>Actinomadura</taxon>
    </lineage>
</organism>
<evidence type="ECO:0000256" key="5">
    <source>
        <dbReference type="ARBA" id="ARBA00022857"/>
    </source>
</evidence>
<evidence type="ECO:0000313" key="9">
    <source>
        <dbReference type="EMBL" id="GAA4142119.1"/>
    </source>
</evidence>